<dbReference type="CDD" id="cd01657">
    <property type="entry name" value="Ribosomal_L7_archeal_euk"/>
    <property type="match status" value="1"/>
</dbReference>
<dbReference type="NCBIfam" id="TIGR01310">
    <property type="entry name" value="uL30_euk"/>
    <property type="match status" value="1"/>
</dbReference>
<dbReference type="InterPro" id="IPR005998">
    <property type="entry name" value="Ribosomal_uL30_euk"/>
</dbReference>
<keyword evidence="3" id="KW-0687">Ribonucleoprotein</keyword>
<dbReference type="GO" id="GO:0022625">
    <property type="term" value="C:cytosolic large ribosomal subunit"/>
    <property type="evidence" value="ECO:0007669"/>
    <property type="project" value="TreeGrafter"/>
</dbReference>
<name>A0A814JNF3_ADIRI</name>
<gene>
    <name evidence="6" type="ORF">EDS130_LOCUS16883</name>
</gene>
<sequence length="307" mass="35874">MDSVRNKRKQFLHLRSSYSSNPSFSNLPVKMTSTVKKMDTTSTTTTKKAVAKVPEVLLKKRKLYADLKAKRLRSQVQATKNKKYKRLVVFKRAEKYVSEYRKKERDLIRLKRSAKVRNNYHVEAEPSLAFVIRIRGIRGVHPRVKQVLRLFRLRQINNGVFVKLNKATVQMLRIAEPYIAWGYPNLKSVRELIYKRGFGKVNKQRIPLSDNSVIEKALGKQDIICMEDLVHEVFTVGENFKKATNFLWPFKLNNPKGGWRKKANHFADGGDFDVLQMYCFSRSTRFFNAHLQQHENNGIKKKRTSLI</sequence>
<evidence type="ECO:0000256" key="1">
    <source>
        <dbReference type="ARBA" id="ARBA00007594"/>
    </source>
</evidence>
<evidence type="ECO:0000259" key="4">
    <source>
        <dbReference type="Pfam" id="PF00327"/>
    </source>
</evidence>
<dbReference type="PROSITE" id="PS00634">
    <property type="entry name" value="RIBOSOMAL_L30"/>
    <property type="match status" value="1"/>
</dbReference>
<evidence type="ECO:0008006" key="8">
    <source>
        <dbReference type="Google" id="ProtNLM"/>
    </source>
</evidence>
<proteinExistence type="inferred from homology"/>
<dbReference type="InterPro" id="IPR035808">
    <property type="entry name" value="Ribosomal_uL30_euk_arc"/>
</dbReference>
<reference evidence="6" key="1">
    <citation type="submission" date="2021-02" db="EMBL/GenBank/DDBJ databases">
        <authorList>
            <person name="Nowell W R."/>
        </authorList>
    </citation>
    <scope>NUCLEOTIDE SEQUENCE</scope>
</reference>
<dbReference type="OrthoDB" id="28644at2759"/>
<protein>
    <recommendedName>
        <fullName evidence="8">Ribosomal protein L7</fullName>
    </recommendedName>
</protein>
<dbReference type="PANTHER" id="PTHR11524:SF16">
    <property type="entry name" value="LARGE RIBOSOMAL SUBUNIT PROTEIN UL30"/>
    <property type="match status" value="1"/>
</dbReference>
<dbReference type="SUPFAM" id="SSF55129">
    <property type="entry name" value="Ribosomal protein L30p/L7e"/>
    <property type="match status" value="1"/>
</dbReference>
<dbReference type="GO" id="GO:0003735">
    <property type="term" value="F:structural constituent of ribosome"/>
    <property type="evidence" value="ECO:0007669"/>
    <property type="project" value="TreeGrafter"/>
</dbReference>
<dbReference type="Pfam" id="PF00327">
    <property type="entry name" value="Ribosomal_L30"/>
    <property type="match status" value="1"/>
</dbReference>
<comment type="caution">
    <text evidence="6">The sequence shown here is derived from an EMBL/GenBank/DDBJ whole genome shotgun (WGS) entry which is preliminary data.</text>
</comment>
<organism evidence="6 7">
    <name type="scientific">Adineta ricciae</name>
    <name type="common">Rotifer</name>
    <dbReference type="NCBI Taxonomy" id="249248"/>
    <lineage>
        <taxon>Eukaryota</taxon>
        <taxon>Metazoa</taxon>
        <taxon>Spiralia</taxon>
        <taxon>Gnathifera</taxon>
        <taxon>Rotifera</taxon>
        <taxon>Eurotatoria</taxon>
        <taxon>Bdelloidea</taxon>
        <taxon>Adinetida</taxon>
        <taxon>Adinetidae</taxon>
        <taxon>Adineta</taxon>
    </lineage>
</organism>
<feature type="domain" description="Large ribosomal subunit protein uL30 N-terminal eukaryotes" evidence="5">
    <location>
        <begin position="53"/>
        <end position="124"/>
    </location>
</feature>
<comment type="similarity">
    <text evidence="1">Belongs to the universal ribosomal protein uL30 family.</text>
</comment>
<dbReference type="PANTHER" id="PTHR11524">
    <property type="entry name" value="60S RIBOSOMAL PROTEIN L7"/>
    <property type="match status" value="1"/>
</dbReference>
<dbReference type="InterPro" id="IPR018038">
    <property type="entry name" value="Ribosomal_uL30_CS"/>
</dbReference>
<keyword evidence="2" id="KW-0689">Ribosomal protein</keyword>
<evidence type="ECO:0000256" key="2">
    <source>
        <dbReference type="ARBA" id="ARBA00022980"/>
    </source>
</evidence>
<dbReference type="AlphaFoldDB" id="A0A814JNF3"/>
<evidence type="ECO:0000259" key="5">
    <source>
        <dbReference type="Pfam" id="PF08079"/>
    </source>
</evidence>
<dbReference type="FunFam" id="3.30.1390.20:FF:000003">
    <property type="entry name" value="60S ribosomal protein L7"/>
    <property type="match status" value="1"/>
</dbReference>
<dbReference type="Proteomes" id="UP000663852">
    <property type="component" value="Unassembled WGS sequence"/>
</dbReference>
<feature type="domain" description="Large ribosomal subunit protein uL30-like ferredoxin-like fold" evidence="4">
    <location>
        <begin position="129"/>
        <end position="179"/>
    </location>
</feature>
<evidence type="ECO:0000256" key="3">
    <source>
        <dbReference type="ARBA" id="ARBA00023274"/>
    </source>
</evidence>
<accession>A0A814JNF3</accession>
<dbReference type="InterPro" id="IPR012988">
    <property type="entry name" value="Ribosomal_uL30_N_euk"/>
</dbReference>
<evidence type="ECO:0000313" key="6">
    <source>
        <dbReference type="EMBL" id="CAF1040140.1"/>
    </source>
</evidence>
<dbReference type="InterPro" id="IPR016082">
    <property type="entry name" value="Ribosomal_uL30_ferredoxin-like"/>
</dbReference>
<dbReference type="GO" id="GO:0003723">
    <property type="term" value="F:RNA binding"/>
    <property type="evidence" value="ECO:0007669"/>
    <property type="project" value="InterPro"/>
</dbReference>
<dbReference type="EMBL" id="CAJNOJ010000074">
    <property type="protein sequence ID" value="CAF1040140.1"/>
    <property type="molecule type" value="Genomic_DNA"/>
</dbReference>
<dbReference type="GO" id="GO:0000463">
    <property type="term" value="P:maturation of LSU-rRNA from tricistronic rRNA transcript (SSU-rRNA, 5.8S rRNA, LSU-rRNA)"/>
    <property type="evidence" value="ECO:0007669"/>
    <property type="project" value="TreeGrafter"/>
</dbReference>
<dbReference type="InterPro" id="IPR039699">
    <property type="entry name" value="Ribosomal_uL30"/>
</dbReference>
<dbReference type="Gene3D" id="3.30.1390.20">
    <property type="entry name" value="Ribosomal protein L30, ferredoxin-like fold domain"/>
    <property type="match status" value="1"/>
</dbReference>
<dbReference type="InterPro" id="IPR036919">
    <property type="entry name" value="Ribo_uL30_ferredoxin-like_sf"/>
</dbReference>
<evidence type="ECO:0000313" key="7">
    <source>
        <dbReference type="Proteomes" id="UP000663852"/>
    </source>
</evidence>
<dbReference type="Pfam" id="PF08079">
    <property type="entry name" value="Ribosomal_L30_N"/>
    <property type="match status" value="1"/>
</dbReference>